<evidence type="ECO:0000256" key="1">
    <source>
        <dbReference type="SAM" id="MobiDB-lite"/>
    </source>
</evidence>
<dbReference type="GO" id="GO:0060213">
    <property type="term" value="P:positive regulation of nuclear-transcribed mRNA poly(A) tail shortening"/>
    <property type="evidence" value="ECO:0007669"/>
    <property type="project" value="TreeGrafter"/>
</dbReference>
<accession>A0A1B0DM65</accession>
<protein>
    <submittedName>
        <fullName evidence="2">Uncharacterized protein</fullName>
    </submittedName>
</protein>
<dbReference type="Proteomes" id="UP000092462">
    <property type="component" value="Unassembled WGS sequence"/>
</dbReference>
<dbReference type="InterPro" id="IPR052068">
    <property type="entry name" value="GW182_domain"/>
</dbReference>
<name>A0A1B0DM65_PHLPP</name>
<dbReference type="PANTHER" id="PTHR13020">
    <property type="entry name" value="TRINUCLEOTIDE REPEAT-CONTAINING GENE 6"/>
    <property type="match status" value="1"/>
</dbReference>
<feature type="compositionally biased region" description="Polar residues" evidence="1">
    <location>
        <begin position="675"/>
        <end position="684"/>
    </location>
</feature>
<feature type="compositionally biased region" description="Gly residues" evidence="1">
    <location>
        <begin position="60"/>
        <end position="71"/>
    </location>
</feature>
<dbReference type="EMBL" id="AJVK01074458">
    <property type="status" value="NOT_ANNOTATED_CDS"/>
    <property type="molecule type" value="Genomic_DNA"/>
</dbReference>
<dbReference type="InterPro" id="IPR009060">
    <property type="entry name" value="UBA-like_sf"/>
</dbReference>
<dbReference type="VEuPathDB" id="VectorBase:PPAPM1_003583"/>
<dbReference type="GO" id="GO:0000932">
    <property type="term" value="C:P-body"/>
    <property type="evidence" value="ECO:0007669"/>
    <property type="project" value="TreeGrafter"/>
</dbReference>
<evidence type="ECO:0000313" key="2">
    <source>
        <dbReference type="EnsemblMetazoa" id="PPAI009455-PA"/>
    </source>
</evidence>
<dbReference type="VEuPathDB" id="VectorBase:PPAI009455"/>
<dbReference type="GO" id="GO:0005654">
    <property type="term" value="C:nucleoplasm"/>
    <property type="evidence" value="ECO:0007669"/>
    <property type="project" value="TreeGrafter"/>
</dbReference>
<dbReference type="PANTHER" id="PTHR13020:SF25">
    <property type="entry name" value="PROTEIN GAWKY"/>
    <property type="match status" value="1"/>
</dbReference>
<feature type="region of interest" description="Disordered" evidence="1">
    <location>
        <begin position="506"/>
        <end position="543"/>
    </location>
</feature>
<organism evidence="2 3">
    <name type="scientific">Phlebotomus papatasi</name>
    <name type="common">Sandfly</name>
    <dbReference type="NCBI Taxonomy" id="29031"/>
    <lineage>
        <taxon>Eukaryota</taxon>
        <taxon>Metazoa</taxon>
        <taxon>Ecdysozoa</taxon>
        <taxon>Arthropoda</taxon>
        <taxon>Hexapoda</taxon>
        <taxon>Insecta</taxon>
        <taxon>Pterygota</taxon>
        <taxon>Neoptera</taxon>
        <taxon>Endopterygota</taxon>
        <taxon>Diptera</taxon>
        <taxon>Nematocera</taxon>
        <taxon>Psychodoidea</taxon>
        <taxon>Psychodidae</taxon>
        <taxon>Phlebotomus</taxon>
        <taxon>Phlebotomus</taxon>
    </lineage>
</organism>
<dbReference type="AlphaFoldDB" id="A0A1B0DM65"/>
<proteinExistence type="predicted"/>
<dbReference type="Pfam" id="PF12938">
    <property type="entry name" value="M_domain"/>
    <property type="match status" value="1"/>
</dbReference>
<keyword evidence="3" id="KW-1185">Reference proteome</keyword>
<feature type="region of interest" description="Disordered" evidence="1">
    <location>
        <begin position="170"/>
        <end position="192"/>
    </location>
</feature>
<dbReference type="PROSITE" id="PS50030">
    <property type="entry name" value="UBA"/>
    <property type="match status" value="1"/>
</dbReference>
<dbReference type="EnsemblMetazoa" id="PPAI009455-RA">
    <property type="protein sequence ID" value="PPAI009455-PA"/>
    <property type="gene ID" value="PPAI009455"/>
</dbReference>
<dbReference type="GO" id="GO:0035195">
    <property type="term" value="P:miRNA-mediated post-transcriptional gene silencing"/>
    <property type="evidence" value="ECO:0007669"/>
    <property type="project" value="TreeGrafter"/>
</dbReference>
<feature type="region of interest" description="Disordered" evidence="1">
    <location>
        <begin position="641"/>
        <end position="684"/>
    </location>
</feature>
<reference evidence="2" key="1">
    <citation type="submission" date="2022-08" db="UniProtKB">
        <authorList>
            <consortium name="EnsemblMetazoa"/>
        </authorList>
    </citation>
    <scope>IDENTIFICATION</scope>
    <source>
        <strain evidence="2">Israel</strain>
    </source>
</reference>
<dbReference type="InterPro" id="IPR026805">
    <property type="entry name" value="GW182_M_dom"/>
</dbReference>
<dbReference type="InterPro" id="IPR015940">
    <property type="entry name" value="UBA"/>
</dbReference>
<feature type="compositionally biased region" description="Gly residues" evidence="1">
    <location>
        <begin position="520"/>
        <end position="537"/>
    </location>
</feature>
<feature type="region of interest" description="Disordered" evidence="1">
    <location>
        <begin position="40"/>
        <end position="129"/>
    </location>
</feature>
<sequence length="814" mass="84817">MMAGKDDKMERSDIETIANVDHSHSVKDYFRYDEFLQSTGGQAVSGWGSPAKGATWGDNTAGGGGGGGGGSDQMAKTTSNAAPEDNCNEDGGAWGTTSTLNLGIVKPPSQFDWPPPPSGGNNGANNNNNNVVVVGASKVVPKGGEISGGIVDGGGQASDNPNGSVNLNQVVKQQQQQQQQQEPSTGESEAAAVPVAPANAAKNQLNQLRDALYAYEGWGKDHVNQETQWEVALSPTKSLEVSGGVEAPTGTELWHLTKSGKTVVQQTGGEGEERGTTMWGHVPSSNFGGTWGDNSEIDEGGGSSVWPTTPSMPTREFQWGIVEGIPAVNKAPGAAVIPPPSAAAAPSVIEPDTPGALGGGNIWSTGPGIPGAAAVPGGGAWNDSRAADSMIRGGVTGRLNLMDNNPSKVPGWGDDPLVQLPPTQPSTSFWSQHQPPQAVQAAPQPTTGAVSWNHDIPDVTGVRSRLAPGPMQPPPNLPDRFPPGKPDTNPWGHQGITKNGLWDQIDRPTPESSSQAAAGGLWGKSGGNKGGGGGGGVWADPGDYRNWTPNGQATHFTNAPPNGMNKFAIGSGGNRMGGTNKVQEIIRSSKQFRLMSTMGYKADDIETALQMTNMNMNEAVELLNQSQRAMGKFGGGGVVGGGGEDFCEPGRALSGRFPPPPPPSHPQQQQQQQQTTGTINGSGLDNAQQLLPIQKYLNQASNNPLVSSSQGAAGGGINLNQLQAANQTTEPSIHQLRGLVQQIEMAVQAGYLNQQILNQPLSPQTVQLLSQLLNTIKPSVFNKQQSVADFQRAQQQFDPLGSLQGNFSDLALSK</sequence>
<dbReference type="SUPFAM" id="SSF46934">
    <property type="entry name" value="UBA-like"/>
    <property type="match status" value="1"/>
</dbReference>
<evidence type="ECO:0000313" key="3">
    <source>
        <dbReference type="Proteomes" id="UP000092462"/>
    </source>
</evidence>